<evidence type="ECO:0000256" key="6">
    <source>
        <dbReference type="ARBA" id="ARBA00022989"/>
    </source>
</evidence>
<dbReference type="OrthoDB" id="9814020at2"/>
<dbReference type="KEGG" id="tsy:THSYN_09095"/>
<keyword evidence="7 10" id="KW-0472">Membrane</keyword>
<feature type="transmembrane region" description="Helical" evidence="10">
    <location>
        <begin position="87"/>
        <end position="107"/>
    </location>
</feature>
<gene>
    <name evidence="11" type="ORF">THSYN_09095</name>
</gene>
<evidence type="ECO:0000256" key="5">
    <source>
        <dbReference type="ARBA" id="ARBA00022692"/>
    </source>
</evidence>
<feature type="region of interest" description="Disordered" evidence="9">
    <location>
        <begin position="1"/>
        <end position="22"/>
    </location>
</feature>
<dbReference type="PANTHER" id="PTHR30574:SF1">
    <property type="entry name" value="SULPHUR TRANSPORT DOMAIN-CONTAINING PROTEIN"/>
    <property type="match status" value="1"/>
</dbReference>
<keyword evidence="12" id="KW-1185">Reference proteome</keyword>
<evidence type="ECO:0000313" key="12">
    <source>
        <dbReference type="Proteomes" id="UP000232638"/>
    </source>
</evidence>
<keyword evidence="3" id="KW-1003">Cell membrane</keyword>
<evidence type="ECO:0000313" key="11">
    <source>
        <dbReference type="EMBL" id="AUB81094.1"/>
    </source>
</evidence>
<evidence type="ECO:0000256" key="10">
    <source>
        <dbReference type="SAM" id="Phobius"/>
    </source>
</evidence>
<dbReference type="PANTHER" id="PTHR30574">
    <property type="entry name" value="INNER MEMBRANE PROTEIN YEDE"/>
    <property type="match status" value="1"/>
</dbReference>
<dbReference type="GO" id="GO:0005886">
    <property type="term" value="C:plasma membrane"/>
    <property type="evidence" value="ECO:0007669"/>
    <property type="project" value="UniProtKB-SubCell"/>
</dbReference>
<comment type="subcellular location">
    <subcellularLocation>
        <location evidence="1">Cell inner membrane</location>
        <topology evidence="1">Multi-pass membrane protein</topology>
    </subcellularLocation>
</comment>
<feature type="transmembrane region" description="Helical" evidence="10">
    <location>
        <begin position="160"/>
        <end position="183"/>
    </location>
</feature>
<keyword evidence="6 10" id="KW-1133">Transmembrane helix</keyword>
<dbReference type="Pfam" id="PF04143">
    <property type="entry name" value="Sulf_transp"/>
    <property type="match status" value="1"/>
</dbReference>
<dbReference type="Proteomes" id="UP000232638">
    <property type="component" value="Chromosome"/>
</dbReference>
<name>A0A2K8U6A1_9GAMM</name>
<dbReference type="InterPro" id="IPR007272">
    <property type="entry name" value="Sulf_transp_TsuA/YedE"/>
</dbReference>
<evidence type="ECO:0000256" key="1">
    <source>
        <dbReference type="ARBA" id="ARBA00004429"/>
    </source>
</evidence>
<accession>A0A2K8U6A1</accession>
<evidence type="ECO:0000256" key="2">
    <source>
        <dbReference type="ARBA" id="ARBA00022448"/>
    </source>
</evidence>
<organism evidence="11 12">
    <name type="scientific">Candidatus Thiodictyon syntrophicum</name>
    <dbReference type="NCBI Taxonomy" id="1166950"/>
    <lineage>
        <taxon>Bacteria</taxon>
        <taxon>Pseudomonadati</taxon>
        <taxon>Pseudomonadota</taxon>
        <taxon>Gammaproteobacteria</taxon>
        <taxon>Chromatiales</taxon>
        <taxon>Chromatiaceae</taxon>
        <taxon>Thiodictyon</taxon>
    </lineage>
</organism>
<keyword evidence="5 10" id="KW-0812">Transmembrane</keyword>
<dbReference type="AlphaFoldDB" id="A0A2K8U6A1"/>
<evidence type="ECO:0000256" key="3">
    <source>
        <dbReference type="ARBA" id="ARBA00022475"/>
    </source>
</evidence>
<feature type="transmembrane region" description="Helical" evidence="10">
    <location>
        <begin position="30"/>
        <end position="50"/>
    </location>
</feature>
<protein>
    <submittedName>
        <fullName evidence="11">Uncharacterized protein</fullName>
    </submittedName>
</protein>
<evidence type="ECO:0000256" key="9">
    <source>
        <dbReference type="SAM" id="MobiDB-lite"/>
    </source>
</evidence>
<dbReference type="EMBL" id="CP020370">
    <property type="protein sequence ID" value="AUB81094.1"/>
    <property type="molecule type" value="Genomic_DNA"/>
</dbReference>
<reference evidence="11 12" key="1">
    <citation type="submission" date="2017-03" db="EMBL/GenBank/DDBJ databases">
        <title>Complete genome sequence of Candidatus 'Thiodictyon syntrophicum' sp. nov. strain Cad16T, a photolithoautotroph purple sulfur bacterium isolated from an alpine meromictic lake.</title>
        <authorList>
            <person name="Luedin S.M."/>
            <person name="Pothier J.F."/>
            <person name="Danza F."/>
            <person name="Storelli N."/>
            <person name="Wittwer M."/>
            <person name="Tonolla M."/>
        </authorList>
    </citation>
    <scope>NUCLEOTIDE SEQUENCE [LARGE SCALE GENOMIC DNA]</scope>
    <source>
        <strain evidence="11 12">Cad16T</strain>
    </source>
</reference>
<feature type="compositionally biased region" description="Low complexity" evidence="9">
    <location>
        <begin position="11"/>
        <end position="22"/>
    </location>
</feature>
<keyword evidence="2" id="KW-0813">Transport</keyword>
<evidence type="ECO:0000256" key="8">
    <source>
        <dbReference type="ARBA" id="ARBA00035655"/>
    </source>
</evidence>
<evidence type="ECO:0000256" key="7">
    <source>
        <dbReference type="ARBA" id="ARBA00023136"/>
    </source>
</evidence>
<feature type="transmembrane region" description="Helical" evidence="10">
    <location>
        <begin position="128"/>
        <end position="154"/>
    </location>
</feature>
<keyword evidence="4" id="KW-0997">Cell inner membrane</keyword>
<proteinExistence type="inferred from homology"/>
<comment type="similarity">
    <text evidence="8">Belongs to the TsuA/YedE (TC 9.B.102) family.</text>
</comment>
<sequence length="187" mass="19341">MNSKPRPIVTPGGQAPAPSGSPVPLSRRQWLLAGVAIGLLNVLITNVHLADRPIGASTGYPYLAGLVAGLEGAEYFRQIATAGSWELLFLAGGFCGALAGALASRTFRLRGVPALWARRRGPGLVRRLLWAFVGGFLLILGARLAGGCTSGHILSGGMELAASGLLFALVVVACFVAASRAFYGVSR</sequence>
<evidence type="ECO:0000256" key="4">
    <source>
        <dbReference type="ARBA" id="ARBA00022519"/>
    </source>
</evidence>
<dbReference type="RefSeq" id="WP_100918871.1">
    <property type="nucleotide sequence ID" value="NZ_CP020370.1"/>
</dbReference>